<dbReference type="GO" id="GO:0030246">
    <property type="term" value="F:carbohydrate binding"/>
    <property type="evidence" value="ECO:0007669"/>
    <property type="project" value="InterPro"/>
</dbReference>
<dbReference type="EMBL" id="CP063849">
    <property type="protein sequence ID" value="QOY86701.1"/>
    <property type="molecule type" value="Genomic_DNA"/>
</dbReference>
<gene>
    <name evidence="2" type="ORF">IRI77_28520</name>
</gene>
<sequence>MFQATLALFISLSAFAQAGGSIRARFTDSAGGAVVAEVRVLELKDGAEVFHGHAEPSGTVLTSALKPGNYRLIASAPGFRRVDLRGVRVKAGKMVDLGPREMGFSGCDTPGMSCSYYGSSTEQIDWRAEIGDHRGSVRVHRQCGLDIDNEVKTVCPEPNEGPNWLIRSGFELRVVEAKGHFYLEAVNGAAISRPNSSDASCGDARFTKSRIPVDGLGTGVDFCTRSTQGSVAHVFFTEDVERGSESIALWVVTRKR</sequence>
<dbReference type="Proteomes" id="UP000593892">
    <property type="component" value="Chromosome"/>
</dbReference>
<protein>
    <submittedName>
        <fullName evidence="2">Carboxypeptidase regulatory-like domain-containing protein</fullName>
    </submittedName>
</protein>
<evidence type="ECO:0000256" key="1">
    <source>
        <dbReference type="SAM" id="SignalP"/>
    </source>
</evidence>
<accession>A0A7S7NN65</accession>
<dbReference type="Gene3D" id="2.60.40.1120">
    <property type="entry name" value="Carboxypeptidase-like, regulatory domain"/>
    <property type="match status" value="1"/>
</dbReference>
<dbReference type="GO" id="GO:0004180">
    <property type="term" value="F:carboxypeptidase activity"/>
    <property type="evidence" value="ECO:0007669"/>
    <property type="project" value="UniProtKB-KW"/>
</dbReference>
<organism evidence="2 3">
    <name type="scientific">Paludibaculum fermentans</name>
    <dbReference type="NCBI Taxonomy" id="1473598"/>
    <lineage>
        <taxon>Bacteria</taxon>
        <taxon>Pseudomonadati</taxon>
        <taxon>Acidobacteriota</taxon>
        <taxon>Terriglobia</taxon>
        <taxon>Bryobacterales</taxon>
        <taxon>Bryobacteraceae</taxon>
        <taxon>Paludibaculum</taxon>
    </lineage>
</organism>
<keyword evidence="2" id="KW-0645">Protease</keyword>
<keyword evidence="2" id="KW-0121">Carboxypeptidase</keyword>
<dbReference type="SUPFAM" id="SSF49452">
    <property type="entry name" value="Starch-binding domain-like"/>
    <property type="match status" value="1"/>
</dbReference>
<dbReference type="RefSeq" id="WP_194448370.1">
    <property type="nucleotide sequence ID" value="NZ_CP063849.1"/>
</dbReference>
<dbReference type="InterPro" id="IPR013784">
    <property type="entry name" value="Carb-bd-like_fold"/>
</dbReference>
<feature type="signal peptide" evidence="1">
    <location>
        <begin position="1"/>
        <end position="18"/>
    </location>
</feature>
<proteinExistence type="predicted"/>
<dbReference type="AlphaFoldDB" id="A0A7S7NN65"/>
<keyword evidence="2" id="KW-0378">Hydrolase</keyword>
<keyword evidence="3" id="KW-1185">Reference proteome</keyword>
<keyword evidence="1" id="KW-0732">Signal</keyword>
<dbReference type="KEGG" id="pfer:IRI77_28520"/>
<reference evidence="2 3" key="1">
    <citation type="submission" date="2020-10" db="EMBL/GenBank/DDBJ databases">
        <title>Complete genome sequence of Paludibaculum fermentans P105T, a facultatively anaerobic acidobacterium capable of dissimilatory Fe(III) reduction.</title>
        <authorList>
            <person name="Dedysh S.N."/>
            <person name="Beletsky A.V."/>
            <person name="Kulichevskaya I.S."/>
            <person name="Mardanov A.V."/>
            <person name="Ravin N.V."/>
        </authorList>
    </citation>
    <scope>NUCLEOTIDE SEQUENCE [LARGE SCALE GENOMIC DNA]</scope>
    <source>
        <strain evidence="2 3">P105</strain>
    </source>
</reference>
<feature type="chain" id="PRO_5032644129" evidence="1">
    <location>
        <begin position="19"/>
        <end position="256"/>
    </location>
</feature>
<evidence type="ECO:0000313" key="3">
    <source>
        <dbReference type="Proteomes" id="UP000593892"/>
    </source>
</evidence>
<evidence type="ECO:0000313" key="2">
    <source>
        <dbReference type="EMBL" id="QOY86701.1"/>
    </source>
</evidence>
<name>A0A7S7NN65_PALFE</name>